<dbReference type="PANTHER" id="PTHR13328">
    <property type="entry name" value="NEGATIVE ELONGATION FACTOR A NELF-A"/>
    <property type="match status" value="1"/>
</dbReference>
<dbReference type="PANTHER" id="PTHR13328:SF4">
    <property type="entry name" value="NEGATIVE ELONGATION FACTOR A"/>
    <property type="match status" value="1"/>
</dbReference>
<dbReference type="OrthoDB" id="2135488at2759"/>
<name>A0A6S7H0Q8_PARCT</name>
<dbReference type="GO" id="GO:0034244">
    <property type="term" value="P:negative regulation of transcription elongation by RNA polymerase II"/>
    <property type="evidence" value="ECO:0007669"/>
    <property type="project" value="TreeGrafter"/>
</dbReference>
<protein>
    <submittedName>
        <fullName evidence="1">Uncharacterized protein</fullName>
    </submittedName>
</protein>
<accession>A0A6S7H0Q8</accession>
<dbReference type="InterPro" id="IPR056557">
    <property type="entry name" value="NELF-A_N"/>
</dbReference>
<evidence type="ECO:0000313" key="2">
    <source>
        <dbReference type="Proteomes" id="UP001152795"/>
    </source>
</evidence>
<reference evidence="1" key="1">
    <citation type="submission" date="2020-04" db="EMBL/GenBank/DDBJ databases">
        <authorList>
            <person name="Alioto T."/>
            <person name="Alioto T."/>
            <person name="Gomez Garrido J."/>
        </authorList>
    </citation>
    <scope>NUCLEOTIDE SEQUENCE</scope>
    <source>
        <strain evidence="1">A484AB</strain>
    </source>
</reference>
<dbReference type="EMBL" id="CACRXK020003205">
    <property type="protein sequence ID" value="CAB3997848.1"/>
    <property type="molecule type" value="Genomic_DNA"/>
</dbReference>
<proteinExistence type="predicted"/>
<organism evidence="1 2">
    <name type="scientific">Paramuricea clavata</name>
    <name type="common">Red gorgonian</name>
    <name type="synonym">Violescent sea-whip</name>
    <dbReference type="NCBI Taxonomy" id="317549"/>
    <lineage>
        <taxon>Eukaryota</taxon>
        <taxon>Metazoa</taxon>
        <taxon>Cnidaria</taxon>
        <taxon>Anthozoa</taxon>
        <taxon>Octocorallia</taxon>
        <taxon>Malacalcyonacea</taxon>
        <taxon>Plexauridae</taxon>
        <taxon>Paramuricea</taxon>
    </lineage>
</organism>
<keyword evidence="2" id="KW-1185">Reference proteome</keyword>
<dbReference type="Proteomes" id="UP001152795">
    <property type="component" value="Unassembled WGS sequence"/>
</dbReference>
<dbReference type="InterPro" id="IPR052828">
    <property type="entry name" value="NELF-A_domain"/>
</dbReference>
<sequence length="126" mass="14441">MASMRDVDTAMWLHNKLSSDDMWSGTNIWSFLTTDVLRNIQDCFHTLDSQVKIKLLMSFLYIPRRSAQEMSSELNDILEIGSGDSDDWVRILSEILRTYPETGSLNIDLENVSPVFAAIVQDIRQI</sequence>
<comment type="caution">
    <text evidence="1">The sequence shown here is derived from an EMBL/GenBank/DDBJ whole genome shotgun (WGS) entry which is preliminary data.</text>
</comment>
<dbReference type="PROSITE" id="PS51838">
    <property type="entry name" value="HDAG"/>
    <property type="match status" value="1"/>
</dbReference>
<dbReference type="AlphaFoldDB" id="A0A6S7H0Q8"/>
<evidence type="ECO:0000313" key="1">
    <source>
        <dbReference type="EMBL" id="CAB3997848.1"/>
    </source>
</evidence>
<gene>
    <name evidence="1" type="ORF">PACLA_8A027259</name>
</gene>
<dbReference type="Pfam" id="PF23553">
    <property type="entry name" value="NELF-A_N"/>
    <property type="match status" value="1"/>
</dbReference>
<feature type="non-terminal residue" evidence="1">
    <location>
        <position position="126"/>
    </location>
</feature>
<dbReference type="InterPro" id="IPR037517">
    <property type="entry name" value="HDAG_dom"/>
</dbReference>
<dbReference type="GO" id="GO:0032021">
    <property type="term" value="C:NELF complex"/>
    <property type="evidence" value="ECO:0007669"/>
    <property type="project" value="TreeGrafter"/>
</dbReference>